<evidence type="ECO:0000313" key="2">
    <source>
        <dbReference type="EMBL" id="MYM73547.1"/>
    </source>
</evidence>
<dbReference type="PANTHER" id="PTHR30461:SF23">
    <property type="entry name" value="DNA RECOMBINASE-RELATED"/>
    <property type="match status" value="1"/>
</dbReference>
<accession>A0A7X4H3D5</accession>
<reference evidence="2 3" key="1">
    <citation type="submission" date="2019-12" db="EMBL/GenBank/DDBJ databases">
        <title>Novel species isolated from a subtropical stream in China.</title>
        <authorList>
            <person name="Lu H."/>
        </authorList>
    </citation>
    <scope>NUCLEOTIDE SEQUENCE [LARGE SCALE GENOMIC DNA]</scope>
    <source>
        <strain evidence="2 3">FT134W</strain>
    </source>
</reference>
<dbReference type="InterPro" id="IPR036162">
    <property type="entry name" value="Resolvase-like_N_sf"/>
</dbReference>
<dbReference type="InterPro" id="IPR038109">
    <property type="entry name" value="DNA_bind_recomb_sf"/>
</dbReference>
<dbReference type="InterPro" id="IPR011109">
    <property type="entry name" value="DNA_bind_recombinase_dom"/>
</dbReference>
<organism evidence="2 3">
    <name type="scientific">Duganella margarita</name>
    <dbReference type="NCBI Taxonomy" id="2692170"/>
    <lineage>
        <taxon>Bacteria</taxon>
        <taxon>Pseudomonadati</taxon>
        <taxon>Pseudomonadota</taxon>
        <taxon>Betaproteobacteria</taxon>
        <taxon>Burkholderiales</taxon>
        <taxon>Oxalobacteraceae</taxon>
        <taxon>Telluria group</taxon>
        <taxon>Duganella</taxon>
    </lineage>
</organism>
<feature type="domain" description="Recombinase" evidence="1">
    <location>
        <begin position="195"/>
        <end position="319"/>
    </location>
</feature>
<dbReference type="AlphaFoldDB" id="A0A7X4H3D5"/>
<dbReference type="Gene3D" id="3.90.1750.20">
    <property type="entry name" value="Putative Large Serine Recombinase, Chain B, Domain 2"/>
    <property type="match status" value="1"/>
</dbReference>
<dbReference type="InterPro" id="IPR050639">
    <property type="entry name" value="SSR_resolvase"/>
</dbReference>
<dbReference type="PANTHER" id="PTHR30461">
    <property type="entry name" value="DNA-INVERTASE FROM LAMBDOID PROPHAGE"/>
    <property type="match status" value="1"/>
</dbReference>
<dbReference type="Gene3D" id="3.40.50.1390">
    <property type="entry name" value="Resolvase, N-terminal catalytic domain"/>
    <property type="match status" value="1"/>
</dbReference>
<dbReference type="Pfam" id="PF00239">
    <property type="entry name" value="Resolvase"/>
    <property type="match status" value="1"/>
</dbReference>
<protein>
    <submittedName>
        <fullName evidence="2">Recombinase family protein</fullName>
    </submittedName>
</protein>
<dbReference type="SMART" id="SM00857">
    <property type="entry name" value="Resolvase"/>
    <property type="match status" value="1"/>
</dbReference>
<dbReference type="PROSITE" id="PS51737">
    <property type="entry name" value="RECOMBINASE_DNA_BIND"/>
    <property type="match status" value="1"/>
</dbReference>
<dbReference type="GO" id="GO:0003677">
    <property type="term" value="F:DNA binding"/>
    <property type="evidence" value="ECO:0007669"/>
    <property type="project" value="InterPro"/>
</dbReference>
<sequence>METIAVPGDALPKRSAAAYVRMSTAAQDCSIQHQLDAIGRYADERGLVVVRTFVDAGRSGLRLENRPGLLSLLDEVTGAHCGFSVVLVYDVSRWGRFQDVDESAYYEHLCRRSGVSVLYCAEAFVADGTTMNALLKGIKRIMAAEYSRELGAKVLAAQSRFSSMGYKQGGKPGYGLRRVSVAADGATRTPLLAGERKSALTDRVALVPGPAEEVAMVRRIYQLYVEQDLSDRRIAALLRKEGTPRQPGVPWSATAVRRILVNPRYCGDLLYNRTTRRMGKAIARNHAAEWICRRDALPAIVDRAVFDQAQEIRRLRDRGPQREAVLQQLRTLYQRHGTVSIALCRHDPSLPGGSTIKALFGGYLRAYAAAGLPPLGTASGRLHARTSRLLAADLLADVRHYTVLAGGTADATAWHNTVLLNDRVRVKVAVAACRQDSAGRRRWRIPLCLAMPADFVLCGLMDCDNRGIGRYVLLALNEFAQDAMFITERSMARVANACHDNLAQMFGLSGDASAA</sequence>
<dbReference type="RefSeq" id="WP_161050695.1">
    <property type="nucleotide sequence ID" value="NZ_WWCR01000015.1"/>
</dbReference>
<gene>
    <name evidence="2" type="ORF">GTP56_15250</name>
</gene>
<dbReference type="EMBL" id="WWCR01000015">
    <property type="protein sequence ID" value="MYM73547.1"/>
    <property type="molecule type" value="Genomic_DNA"/>
</dbReference>
<dbReference type="GO" id="GO:0000150">
    <property type="term" value="F:DNA strand exchange activity"/>
    <property type="evidence" value="ECO:0007669"/>
    <property type="project" value="InterPro"/>
</dbReference>
<evidence type="ECO:0000259" key="1">
    <source>
        <dbReference type="PROSITE" id="PS51737"/>
    </source>
</evidence>
<dbReference type="CDD" id="cd00338">
    <property type="entry name" value="Ser_Recombinase"/>
    <property type="match status" value="1"/>
</dbReference>
<name>A0A7X4H3D5_9BURK</name>
<proteinExistence type="predicted"/>
<dbReference type="SUPFAM" id="SSF53041">
    <property type="entry name" value="Resolvase-like"/>
    <property type="match status" value="1"/>
</dbReference>
<comment type="caution">
    <text evidence="2">The sequence shown here is derived from an EMBL/GenBank/DDBJ whole genome shotgun (WGS) entry which is preliminary data.</text>
</comment>
<dbReference type="Pfam" id="PF07508">
    <property type="entry name" value="Recombinase"/>
    <property type="match status" value="1"/>
</dbReference>
<dbReference type="InterPro" id="IPR006119">
    <property type="entry name" value="Resolv_N"/>
</dbReference>
<evidence type="ECO:0000313" key="3">
    <source>
        <dbReference type="Proteomes" id="UP000469734"/>
    </source>
</evidence>
<dbReference type="Proteomes" id="UP000469734">
    <property type="component" value="Unassembled WGS sequence"/>
</dbReference>